<feature type="chain" id="PRO_5045870350" evidence="7">
    <location>
        <begin position="18"/>
        <end position="205"/>
    </location>
</feature>
<evidence type="ECO:0000313" key="8">
    <source>
        <dbReference type="EMBL" id="GGB63524.1"/>
    </source>
</evidence>
<feature type="transmembrane region" description="Helical" evidence="6">
    <location>
        <begin position="71"/>
        <end position="91"/>
    </location>
</feature>
<evidence type="ECO:0000313" key="9">
    <source>
        <dbReference type="Proteomes" id="UP000603352"/>
    </source>
</evidence>
<evidence type="ECO:0000256" key="2">
    <source>
        <dbReference type="ARBA" id="ARBA00022475"/>
    </source>
</evidence>
<keyword evidence="4 6" id="KW-1133">Transmembrane helix</keyword>
<keyword evidence="9" id="KW-1185">Reference proteome</keyword>
<protein>
    <submittedName>
        <fullName evidence="8">Lysine exporter protein LysE/YggA</fullName>
    </submittedName>
</protein>
<evidence type="ECO:0000256" key="1">
    <source>
        <dbReference type="ARBA" id="ARBA00004651"/>
    </source>
</evidence>
<reference evidence="9" key="1">
    <citation type="journal article" date="2019" name="Int. J. Syst. Evol. Microbiol.">
        <title>The Global Catalogue of Microorganisms (GCM) 10K type strain sequencing project: providing services to taxonomists for standard genome sequencing and annotation.</title>
        <authorList>
            <consortium name="The Broad Institute Genomics Platform"/>
            <consortium name="The Broad Institute Genome Sequencing Center for Infectious Disease"/>
            <person name="Wu L."/>
            <person name="Ma J."/>
        </authorList>
    </citation>
    <scope>NUCLEOTIDE SEQUENCE [LARGE SCALE GENOMIC DNA]</scope>
    <source>
        <strain evidence="9">CGMCC 1.10188</strain>
    </source>
</reference>
<dbReference type="InterPro" id="IPR001123">
    <property type="entry name" value="LeuE-type"/>
</dbReference>
<evidence type="ECO:0000256" key="6">
    <source>
        <dbReference type="SAM" id="Phobius"/>
    </source>
</evidence>
<dbReference type="PANTHER" id="PTHR30086">
    <property type="entry name" value="ARGININE EXPORTER PROTEIN ARGO"/>
    <property type="match status" value="1"/>
</dbReference>
<name>A0ABQ1JCW7_9PROT</name>
<dbReference type="Pfam" id="PF01810">
    <property type="entry name" value="LysE"/>
    <property type="match status" value="1"/>
</dbReference>
<feature type="signal peptide" evidence="7">
    <location>
        <begin position="1"/>
        <end position="17"/>
    </location>
</feature>
<dbReference type="EMBL" id="BMDZ01000139">
    <property type="protein sequence ID" value="GGB63524.1"/>
    <property type="molecule type" value="Genomic_DNA"/>
</dbReference>
<evidence type="ECO:0000256" key="4">
    <source>
        <dbReference type="ARBA" id="ARBA00022989"/>
    </source>
</evidence>
<organism evidence="8 9">
    <name type="scientific">Tistrella bauzanensis</name>
    <dbReference type="NCBI Taxonomy" id="657419"/>
    <lineage>
        <taxon>Bacteria</taxon>
        <taxon>Pseudomonadati</taxon>
        <taxon>Pseudomonadota</taxon>
        <taxon>Alphaproteobacteria</taxon>
        <taxon>Geminicoccales</taxon>
        <taxon>Geminicoccaceae</taxon>
        <taxon>Tistrella</taxon>
    </lineage>
</organism>
<feature type="transmembrane region" description="Helical" evidence="6">
    <location>
        <begin position="6"/>
        <end position="29"/>
    </location>
</feature>
<evidence type="ECO:0000256" key="7">
    <source>
        <dbReference type="SAM" id="SignalP"/>
    </source>
</evidence>
<sequence length="205" mass="20895">MTFASSLSLLFVMVALAAIPSSSVALVVVRSATLGVRHGIASALGIVAGDLIFAAMAIAGLVTVAELMGTFFAVLRYLAAAYLIWFGFSLIRGGAKAGEPTDVRRAGGLGVSFAAGVALTLGDVKAILFYAALFPVFVDVTALSTFDIGVIGSITLIGVGGVKLVYAFAARAVANASQGFPFRRPIRMVAGTLMIGTGGYLIVKG</sequence>
<keyword evidence="7" id="KW-0732">Signal</keyword>
<feature type="transmembrane region" description="Helical" evidence="6">
    <location>
        <begin position="186"/>
        <end position="203"/>
    </location>
</feature>
<accession>A0ABQ1JCW7</accession>
<feature type="transmembrane region" description="Helical" evidence="6">
    <location>
        <begin position="111"/>
        <end position="138"/>
    </location>
</feature>
<dbReference type="RefSeq" id="WP_188583158.1">
    <property type="nucleotide sequence ID" value="NZ_BMDZ01000139.1"/>
</dbReference>
<feature type="transmembrane region" description="Helical" evidence="6">
    <location>
        <begin position="41"/>
        <end position="65"/>
    </location>
</feature>
<proteinExistence type="predicted"/>
<keyword evidence="3 6" id="KW-0812">Transmembrane</keyword>
<keyword evidence="2" id="KW-1003">Cell membrane</keyword>
<comment type="subcellular location">
    <subcellularLocation>
        <location evidence="1">Cell membrane</location>
        <topology evidence="1">Multi-pass membrane protein</topology>
    </subcellularLocation>
</comment>
<gene>
    <name evidence="8" type="ORF">GCM10011505_50110</name>
</gene>
<comment type="caution">
    <text evidence="8">The sequence shown here is derived from an EMBL/GenBank/DDBJ whole genome shotgun (WGS) entry which is preliminary data.</text>
</comment>
<feature type="transmembrane region" description="Helical" evidence="6">
    <location>
        <begin position="150"/>
        <end position="174"/>
    </location>
</feature>
<evidence type="ECO:0000256" key="3">
    <source>
        <dbReference type="ARBA" id="ARBA00022692"/>
    </source>
</evidence>
<keyword evidence="5 6" id="KW-0472">Membrane</keyword>
<dbReference type="Proteomes" id="UP000603352">
    <property type="component" value="Unassembled WGS sequence"/>
</dbReference>
<dbReference type="PANTHER" id="PTHR30086:SF20">
    <property type="entry name" value="ARGININE EXPORTER PROTEIN ARGO-RELATED"/>
    <property type="match status" value="1"/>
</dbReference>
<evidence type="ECO:0000256" key="5">
    <source>
        <dbReference type="ARBA" id="ARBA00023136"/>
    </source>
</evidence>